<evidence type="ECO:0000313" key="2">
    <source>
        <dbReference type="WBParaSite" id="ALUE_0000426501-mRNA-1"/>
    </source>
</evidence>
<dbReference type="WBParaSite" id="ALUE_0000426501-mRNA-1">
    <property type="protein sequence ID" value="ALUE_0000426501-mRNA-1"/>
    <property type="gene ID" value="ALUE_0000426501"/>
</dbReference>
<protein>
    <submittedName>
        <fullName evidence="2">Ovule protein</fullName>
    </submittedName>
</protein>
<proteinExistence type="predicted"/>
<organism evidence="1 2">
    <name type="scientific">Ascaris lumbricoides</name>
    <name type="common">Giant roundworm</name>
    <dbReference type="NCBI Taxonomy" id="6252"/>
    <lineage>
        <taxon>Eukaryota</taxon>
        <taxon>Metazoa</taxon>
        <taxon>Ecdysozoa</taxon>
        <taxon>Nematoda</taxon>
        <taxon>Chromadorea</taxon>
        <taxon>Rhabditida</taxon>
        <taxon>Spirurina</taxon>
        <taxon>Ascaridomorpha</taxon>
        <taxon>Ascaridoidea</taxon>
        <taxon>Ascarididae</taxon>
        <taxon>Ascaris</taxon>
    </lineage>
</organism>
<sequence length="52" mass="5997">FFKKKNSLRENIFRAPRASGRPAIDPFSFSRYSLRELPAHVLIVLSSAFNFP</sequence>
<accession>A0A0M3HQB9</accession>
<reference evidence="2" key="1">
    <citation type="submission" date="2017-02" db="UniProtKB">
        <authorList>
            <consortium name="WormBaseParasite"/>
        </authorList>
    </citation>
    <scope>IDENTIFICATION</scope>
</reference>
<name>A0A0M3HQB9_ASCLU</name>
<dbReference type="AlphaFoldDB" id="A0A0M3HQB9"/>
<evidence type="ECO:0000313" key="1">
    <source>
        <dbReference type="Proteomes" id="UP000036681"/>
    </source>
</evidence>
<keyword evidence="1" id="KW-1185">Reference proteome</keyword>
<dbReference type="Proteomes" id="UP000036681">
    <property type="component" value="Unplaced"/>
</dbReference>